<dbReference type="Proteomes" id="UP000615446">
    <property type="component" value="Unassembled WGS sequence"/>
</dbReference>
<name>A0A8H3LBU3_9GLOM</name>
<dbReference type="EMBL" id="BLAL01000062">
    <property type="protein sequence ID" value="GES82817.1"/>
    <property type="molecule type" value="Genomic_DNA"/>
</dbReference>
<comment type="caution">
    <text evidence="1">The sequence shown here is derived from an EMBL/GenBank/DDBJ whole genome shotgun (WGS) entry which is preliminary data.</text>
</comment>
<evidence type="ECO:0000313" key="1">
    <source>
        <dbReference type="EMBL" id="GES82817.1"/>
    </source>
</evidence>
<sequence length="67" mass="7893">MLIIQILYTSSTTNDIPQKDKRVKVKSVHRIKTLSRHEYNIHTVLTKLTLLVLEKTFKLRIMSQSQN</sequence>
<accession>A0A8H3LBU3</accession>
<reference evidence="1" key="1">
    <citation type="submission" date="2019-10" db="EMBL/GenBank/DDBJ databases">
        <title>Conservation and host-specific expression of non-tandemly repeated heterogenous ribosome RNA gene in arbuscular mycorrhizal fungi.</title>
        <authorList>
            <person name="Maeda T."/>
            <person name="Kobayashi Y."/>
            <person name="Nakagawa T."/>
            <person name="Ezawa T."/>
            <person name="Yamaguchi K."/>
            <person name="Bino T."/>
            <person name="Nishimoto Y."/>
            <person name="Shigenobu S."/>
            <person name="Kawaguchi M."/>
        </authorList>
    </citation>
    <scope>NUCLEOTIDE SEQUENCE</scope>
    <source>
        <strain evidence="1">HR1</strain>
    </source>
</reference>
<evidence type="ECO:0000313" key="2">
    <source>
        <dbReference type="Proteomes" id="UP000615446"/>
    </source>
</evidence>
<organism evidence="1 2">
    <name type="scientific">Rhizophagus clarus</name>
    <dbReference type="NCBI Taxonomy" id="94130"/>
    <lineage>
        <taxon>Eukaryota</taxon>
        <taxon>Fungi</taxon>
        <taxon>Fungi incertae sedis</taxon>
        <taxon>Mucoromycota</taxon>
        <taxon>Glomeromycotina</taxon>
        <taxon>Glomeromycetes</taxon>
        <taxon>Glomerales</taxon>
        <taxon>Glomeraceae</taxon>
        <taxon>Rhizophagus</taxon>
    </lineage>
</organism>
<proteinExistence type="predicted"/>
<gene>
    <name evidence="1" type="ORF">RCL2_001000100</name>
</gene>
<protein>
    <submittedName>
        <fullName evidence="1">Uncharacterized protein</fullName>
    </submittedName>
</protein>
<dbReference type="AlphaFoldDB" id="A0A8H3LBU3"/>